<dbReference type="RefSeq" id="XP_040789649.1">
    <property type="nucleotide sequence ID" value="XM_040935890.1"/>
</dbReference>
<feature type="region of interest" description="Disordered" evidence="1">
    <location>
        <begin position="430"/>
        <end position="449"/>
    </location>
</feature>
<comment type="caution">
    <text evidence="3">The sequence shown here is derived from an EMBL/GenBank/DDBJ whole genome shotgun (WGS) entry which is preliminary data.</text>
</comment>
<dbReference type="GeneID" id="63853141"/>
<dbReference type="EMBL" id="ML976615">
    <property type="protein sequence ID" value="KAF1847086.1"/>
    <property type="molecule type" value="Genomic_DNA"/>
</dbReference>
<dbReference type="OrthoDB" id="2157530at2759"/>
<dbReference type="InterPro" id="IPR010730">
    <property type="entry name" value="HET"/>
</dbReference>
<sequence length="660" mass="76666">MEYCVSSCCFPALREPEDNSAETSPLLSQHRLPPYIYRPLAADEIRLLVLHPARSFEDEIVVHFQVVRRSDDKYFEAVSYAWGDDQATATLLMHDEQYATSFLHGQSFLTRIYRYNALKEQLQAFLRVRANVTTMLRYLRYPWLPRYLWIDQLCINQNSRDEKSQQVNQMGEIYKGSGRTLIWLGCSKSHSRPLAALEATWLRSRPSRGRDSDSNILGEREGREGEGYMRLRPEVRRILSLSWFQRRWVIQEVALSPRPRFIFGYDEMTFEDMTYFIDQLRKISYDIPPHIGNAIHTLETMTSLFRRSRFRGAGIITNVRHDVYYQYYRHHPKSNDTADFIQLLVSMHSARCSDDRDRLYALNSLRSDPMIVDYQQTVEEVYGTLAATECTYSLETLYCSGAFPSQSLPSWVPDWRSPRRWIPMKSFEGRRPSDQLLSDSPRRPNLPSQKPVFINSKTMVINAVTLTFVAMKGPQLYENWSFNPWLCLNRYLEFFTRTNGSTTPHNDIYDIESLDRLIATLTAGAISSGENLKQWLEAYDSPRSYKNARKEYLDPCCHNKDRTFCEYPQAHSNIFNILERIQEILKGRCTFITDRGDWALGPAPLLLGDIIVALAGCSYPFVMRPRGPASFTIVGDCYIMLPRYLDEVLAQSTFRAISIV</sequence>
<proteinExistence type="predicted"/>
<protein>
    <recommendedName>
        <fullName evidence="2">Heterokaryon incompatibility domain-containing protein</fullName>
    </recommendedName>
</protein>
<evidence type="ECO:0000313" key="4">
    <source>
        <dbReference type="Proteomes" id="UP000800039"/>
    </source>
</evidence>
<keyword evidence="4" id="KW-1185">Reference proteome</keyword>
<evidence type="ECO:0000259" key="2">
    <source>
        <dbReference type="Pfam" id="PF06985"/>
    </source>
</evidence>
<reference evidence="3" key="1">
    <citation type="submission" date="2020-01" db="EMBL/GenBank/DDBJ databases">
        <authorList>
            <consortium name="DOE Joint Genome Institute"/>
            <person name="Haridas S."/>
            <person name="Albert R."/>
            <person name="Binder M."/>
            <person name="Bloem J."/>
            <person name="Labutti K."/>
            <person name="Salamov A."/>
            <person name="Andreopoulos B."/>
            <person name="Baker S.E."/>
            <person name="Barry K."/>
            <person name="Bills G."/>
            <person name="Bluhm B.H."/>
            <person name="Cannon C."/>
            <person name="Castanera R."/>
            <person name="Culley D.E."/>
            <person name="Daum C."/>
            <person name="Ezra D."/>
            <person name="Gonzalez J.B."/>
            <person name="Henrissat B."/>
            <person name="Kuo A."/>
            <person name="Liang C."/>
            <person name="Lipzen A."/>
            <person name="Lutzoni F."/>
            <person name="Magnuson J."/>
            <person name="Mondo S."/>
            <person name="Nolan M."/>
            <person name="Ohm R."/>
            <person name="Pangilinan J."/>
            <person name="Park H.-J."/>
            <person name="Ramirez L."/>
            <person name="Alfaro M."/>
            <person name="Sun H."/>
            <person name="Tritt A."/>
            <person name="Yoshinaga Y."/>
            <person name="Zwiers L.-H."/>
            <person name="Turgeon B.G."/>
            <person name="Goodwin S.B."/>
            <person name="Spatafora J.W."/>
            <person name="Crous P.W."/>
            <person name="Grigoriev I.V."/>
        </authorList>
    </citation>
    <scope>NUCLEOTIDE SEQUENCE</scope>
    <source>
        <strain evidence="3">CBS 394.84</strain>
    </source>
</reference>
<accession>A0A9P4L9E5</accession>
<dbReference type="InterPro" id="IPR052895">
    <property type="entry name" value="HetReg/Transcr_Mod"/>
</dbReference>
<evidence type="ECO:0000256" key="1">
    <source>
        <dbReference type="SAM" id="MobiDB-lite"/>
    </source>
</evidence>
<dbReference type="PANTHER" id="PTHR24148:SF64">
    <property type="entry name" value="HETEROKARYON INCOMPATIBILITY DOMAIN-CONTAINING PROTEIN"/>
    <property type="match status" value="1"/>
</dbReference>
<organism evidence="3 4">
    <name type="scientific">Cucurbitaria berberidis CBS 394.84</name>
    <dbReference type="NCBI Taxonomy" id="1168544"/>
    <lineage>
        <taxon>Eukaryota</taxon>
        <taxon>Fungi</taxon>
        <taxon>Dikarya</taxon>
        <taxon>Ascomycota</taxon>
        <taxon>Pezizomycotina</taxon>
        <taxon>Dothideomycetes</taxon>
        <taxon>Pleosporomycetidae</taxon>
        <taxon>Pleosporales</taxon>
        <taxon>Pleosporineae</taxon>
        <taxon>Cucurbitariaceae</taxon>
        <taxon>Cucurbitaria</taxon>
    </lineage>
</organism>
<dbReference type="Pfam" id="PF26639">
    <property type="entry name" value="Het-6_barrel"/>
    <property type="match status" value="1"/>
</dbReference>
<dbReference type="Proteomes" id="UP000800039">
    <property type="component" value="Unassembled WGS sequence"/>
</dbReference>
<dbReference type="PANTHER" id="PTHR24148">
    <property type="entry name" value="ANKYRIN REPEAT DOMAIN-CONTAINING PROTEIN 39 HOMOLOG-RELATED"/>
    <property type="match status" value="1"/>
</dbReference>
<dbReference type="Pfam" id="PF06985">
    <property type="entry name" value="HET"/>
    <property type="match status" value="1"/>
</dbReference>
<name>A0A9P4L9E5_9PLEO</name>
<evidence type="ECO:0000313" key="3">
    <source>
        <dbReference type="EMBL" id="KAF1847086.1"/>
    </source>
</evidence>
<feature type="domain" description="Heterokaryon incompatibility" evidence="2">
    <location>
        <begin position="75"/>
        <end position="252"/>
    </location>
</feature>
<dbReference type="AlphaFoldDB" id="A0A9P4L9E5"/>
<gene>
    <name evidence="3" type="ORF">K460DRAFT_392533</name>
</gene>